<accession>A0AAV8WML3</accession>
<dbReference type="AlphaFoldDB" id="A0AAV8WML3"/>
<dbReference type="Pfam" id="PF13843">
    <property type="entry name" value="DDE_Tnp_1_7"/>
    <property type="match status" value="1"/>
</dbReference>
<dbReference type="Proteomes" id="UP001162156">
    <property type="component" value="Unassembled WGS sequence"/>
</dbReference>
<keyword evidence="3" id="KW-1185">Reference proteome</keyword>
<protein>
    <recommendedName>
        <fullName evidence="1">PiggyBac transposable element-derived protein domain-containing protein</fullName>
    </recommendedName>
</protein>
<comment type="caution">
    <text evidence="2">The sequence shown here is derived from an EMBL/GenBank/DDBJ whole genome shotgun (WGS) entry which is preliminary data.</text>
</comment>
<organism evidence="2 3">
    <name type="scientific">Rhamnusium bicolor</name>
    <dbReference type="NCBI Taxonomy" id="1586634"/>
    <lineage>
        <taxon>Eukaryota</taxon>
        <taxon>Metazoa</taxon>
        <taxon>Ecdysozoa</taxon>
        <taxon>Arthropoda</taxon>
        <taxon>Hexapoda</taxon>
        <taxon>Insecta</taxon>
        <taxon>Pterygota</taxon>
        <taxon>Neoptera</taxon>
        <taxon>Endopterygota</taxon>
        <taxon>Coleoptera</taxon>
        <taxon>Polyphaga</taxon>
        <taxon>Cucujiformia</taxon>
        <taxon>Chrysomeloidea</taxon>
        <taxon>Cerambycidae</taxon>
        <taxon>Lepturinae</taxon>
        <taxon>Rhagiini</taxon>
        <taxon>Rhamnusium</taxon>
    </lineage>
</organism>
<name>A0AAV8WML3_9CUCU</name>
<reference evidence="2" key="1">
    <citation type="journal article" date="2023" name="Insect Mol. Biol.">
        <title>Genome sequencing provides insights into the evolution of gene families encoding plant cell wall-degrading enzymes in longhorned beetles.</title>
        <authorList>
            <person name="Shin N.R."/>
            <person name="Okamura Y."/>
            <person name="Kirsch R."/>
            <person name="Pauchet Y."/>
        </authorList>
    </citation>
    <scope>NUCLEOTIDE SEQUENCE</scope>
    <source>
        <strain evidence="2">RBIC_L_NR</strain>
    </source>
</reference>
<proteinExistence type="predicted"/>
<evidence type="ECO:0000313" key="3">
    <source>
        <dbReference type="Proteomes" id="UP001162156"/>
    </source>
</evidence>
<feature type="domain" description="PiggyBac transposable element-derived protein" evidence="1">
    <location>
        <begin position="7"/>
        <end position="198"/>
    </location>
</feature>
<dbReference type="EMBL" id="JANEYF010005625">
    <property type="protein sequence ID" value="KAJ8927510.1"/>
    <property type="molecule type" value="Genomic_DNA"/>
</dbReference>
<evidence type="ECO:0000259" key="1">
    <source>
        <dbReference type="Pfam" id="PF13843"/>
    </source>
</evidence>
<dbReference type="PANTHER" id="PTHR46599">
    <property type="entry name" value="PIGGYBAC TRANSPOSABLE ELEMENT-DERIVED PROTEIN 4"/>
    <property type="match status" value="1"/>
</dbReference>
<sequence length="305" mass="35557">MDDKRKRAKPIRFGYKLWAMCADSGYCFNFFLYCGKEVTQSKNPLGTRVVTSMLTVVDNPFGYTVHFDDFFSNYNLFKILKEKGFRATGTIRDNRTEKCPLKSVKEVEKTKRVTHDHRFDKKNKIMLSQYVLSKGGIKTRKSQAPISQPKLINNYNKFMGGVDHHDWLLEKHSIAIKGKKWYWCLITRIVDMAVINSFILYNLLHPKDNVSIKEFRSNIAVAYLKLGHGRRVQKGRPLSIPSTSRAQVVYDVCFDEKNHILDKRDNKRRCQFPLCKGKPRTFCKKCNATLCLPCFPKYHDKSYAK</sequence>
<evidence type="ECO:0000313" key="2">
    <source>
        <dbReference type="EMBL" id="KAJ8927510.1"/>
    </source>
</evidence>
<gene>
    <name evidence="2" type="ORF">NQ314_020007</name>
</gene>
<dbReference type="PANTHER" id="PTHR46599:SF3">
    <property type="entry name" value="PIGGYBAC TRANSPOSABLE ELEMENT-DERIVED PROTEIN 4"/>
    <property type="match status" value="1"/>
</dbReference>
<dbReference type="InterPro" id="IPR029526">
    <property type="entry name" value="PGBD"/>
</dbReference>